<organism evidence="1 2">
    <name type="scientific">Caballeronia sordidicola</name>
    <name type="common">Burkholderia sordidicola</name>
    <dbReference type="NCBI Taxonomy" id="196367"/>
    <lineage>
        <taxon>Bacteria</taxon>
        <taxon>Pseudomonadati</taxon>
        <taxon>Pseudomonadota</taxon>
        <taxon>Betaproteobacteria</taxon>
        <taxon>Burkholderiales</taxon>
        <taxon>Burkholderiaceae</taxon>
        <taxon>Caballeronia</taxon>
    </lineage>
</organism>
<accession>A0A242N795</accession>
<sequence>MTEIIERKLFRTPQDALTFAFNYSMQQQDRPLMDRLAAPAARTGKGLSGMDGAGQAGMIRRVIGSLDNRYEEAALIARFAPRTIDCNCKSPCCAGYRLNPDWDYAISELERGAQTVLAGHVSHYRLRRKLVEQIFGVKIVLKDLAEQCSVHPNTATEHRRLIKLWLSGQKSLHEKGTRAATPALDGIESMARKKVDSLLSEMGLVGPWD</sequence>
<evidence type="ECO:0000313" key="1">
    <source>
        <dbReference type="EMBL" id="OTP79472.1"/>
    </source>
</evidence>
<dbReference type="Proteomes" id="UP000195221">
    <property type="component" value="Unassembled WGS sequence"/>
</dbReference>
<reference evidence="1 2" key="1">
    <citation type="submission" date="2017-03" db="EMBL/GenBank/DDBJ databases">
        <title>Genome analysis of strain PAMC 26577.</title>
        <authorList>
            <person name="Oh H.-M."/>
            <person name="Yang J.-A."/>
        </authorList>
    </citation>
    <scope>NUCLEOTIDE SEQUENCE [LARGE SCALE GENOMIC DNA]</scope>
    <source>
        <strain evidence="1 2">PAMC 26577</strain>
    </source>
</reference>
<dbReference type="RefSeq" id="WP_083637713.1">
    <property type="nucleotide sequence ID" value="NZ_MSRG01000020.1"/>
</dbReference>
<name>A0A242N795_CABSO</name>
<gene>
    <name evidence="1" type="ORF">PAMC26577_00995</name>
</gene>
<dbReference type="AlphaFoldDB" id="A0A242N795"/>
<dbReference type="EMBL" id="NBTZ01000009">
    <property type="protein sequence ID" value="OTP79472.1"/>
    <property type="molecule type" value="Genomic_DNA"/>
</dbReference>
<proteinExistence type="predicted"/>
<protein>
    <submittedName>
        <fullName evidence="1">Phage protein</fullName>
    </submittedName>
</protein>
<evidence type="ECO:0000313" key="2">
    <source>
        <dbReference type="Proteomes" id="UP000195221"/>
    </source>
</evidence>
<comment type="caution">
    <text evidence="1">The sequence shown here is derived from an EMBL/GenBank/DDBJ whole genome shotgun (WGS) entry which is preliminary data.</text>
</comment>